<keyword evidence="4" id="KW-0255">Endonuclease</keyword>
<evidence type="ECO:0000259" key="3">
    <source>
        <dbReference type="Pfam" id="PF04471"/>
    </source>
</evidence>
<evidence type="ECO:0000256" key="2">
    <source>
        <dbReference type="SAM" id="MobiDB-lite"/>
    </source>
</evidence>
<dbReference type="InterPro" id="IPR052906">
    <property type="entry name" value="Type_IV_Methyl-Rstrct_Enzyme"/>
</dbReference>
<comment type="caution">
    <text evidence="4">The sequence shown here is derived from an EMBL/GenBank/DDBJ whole genome shotgun (WGS) entry which is preliminary data.</text>
</comment>
<feature type="region of interest" description="Disordered" evidence="2">
    <location>
        <begin position="118"/>
        <end position="157"/>
    </location>
</feature>
<dbReference type="RefSeq" id="WP_101811416.1">
    <property type="nucleotide sequence ID" value="NZ_PKGI01000012.1"/>
</dbReference>
<accession>A0A2I2ACN8</accession>
<dbReference type="InterPro" id="IPR011856">
    <property type="entry name" value="tRNA_endonuc-like_dom_sf"/>
</dbReference>
<dbReference type="InterPro" id="IPR007560">
    <property type="entry name" value="Restrct_endonuc_IV_Mrr"/>
</dbReference>
<dbReference type="Pfam" id="PF04471">
    <property type="entry name" value="Mrr_cat"/>
    <property type="match status" value="1"/>
</dbReference>
<evidence type="ECO:0000313" key="5">
    <source>
        <dbReference type="Proteomes" id="UP000234579"/>
    </source>
</evidence>
<organism evidence="4 5">
    <name type="scientific">Ligilactobacillus agilis</name>
    <dbReference type="NCBI Taxonomy" id="1601"/>
    <lineage>
        <taxon>Bacteria</taxon>
        <taxon>Bacillati</taxon>
        <taxon>Bacillota</taxon>
        <taxon>Bacilli</taxon>
        <taxon>Lactobacillales</taxon>
        <taxon>Lactobacillaceae</taxon>
        <taxon>Ligilactobacillus</taxon>
    </lineage>
</organism>
<dbReference type="Gene3D" id="3.40.1350.10">
    <property type="match status" value="1"/>
</dbReference>
<dbReference type="GO" id="GO:0003677">
    <property type="term" value="F:DNA binding"/>
    <property type="evidence" value="ECO:0007669"/>
    <property type="project" value="InterPro"/>
</dbReference>
<sequence length="311" mass="35658">MVYQRRSVEKAIVLALRYLGGSASRKQVKKTIADNEIDGLDYNQVYETKEGRKGTYIPFDLDFGFGIRNIVSVGYLEETQRGKDIVLTPLGMDDNLEGFPRLDQKEMISAYWNKKNAERAKRKKQQEEQEQIKSQQKNNDEDSIQNPNIDSEDTEESNWKAQLLNQLKKFTPEKFEQFSRLLISKMGVTLDKERGIVHSGDHGIDGFGYFTSDEFRTSRVAIQCKRFTTGAVSEPDIDRFKGVMDSFNAEYGIFVTTSYFTSQAKKKATQGSNTVTLIDGQQLADLVEKYQLHITPITTYTLDEYYFENGE</sequence>
<gene>
    <name evidence="4" type="ORF">CYR79_02700</name>
</gene>
<dbReference type="PANTHER" id="PTHR30015:SF7">
    <property type="entry name" value="TYPE IV METHYL-DIRECTED RESTRICTION ENZYME ECOKMRR"/>
    <property type="match status" value="1"/>
</dbReference>
<dbReference type="GO" id="GO:0015666">
    <property type="term" value="F:restriction endodeoxyribonuclease activity"/>
    <property type="evidence" value="ECO:0007669"/>
    <property type="project" value="TreeGrafter"/>
</dbReference>
<evidence type="ECO:0000256" key="1">
    <source>
        <dbReference type="ARBA" id="ARBA00022801"/>
    </source>
</evidence>
<name>A0A2I2ACN8_9LACO</name>
<dbReference type="EMBL" id="PKGI01000012">
    <property type="protein sequence ID" value="PLA77132.1"/>
    <property type="molecule type" value="Genomic_DNA"/>
</dbReference>
<dbReference type="PANTHER" id="PTHR30015">
    <property type="entry name" value="MRR RESTRICTION SYSTEM PROTEIN"/>
    <property type="match status" value="1"/>
</dbReference>
<evidence type="ECO:0000313" key="4">
    <source>
        <dbReference type="EMBL" id="PLA77132.1"/>
    </source>
</evidence>
<dbReference type="InterPro" id="IPR011335">
    <property type="entry name" value="Restrct_endonuc-II-like"/>
</dbReference>
<feature type="compositionally biased region" description="Basic and acidic residues" evidence="2">
    <location>
        <begin position="118"/>
        <end position="131"/>
    </location>
</feature>
<protein>
    <submittedName>
        <fullName evidence="4">Restriction endonuclease</fullName>
    </submittedName>
</protein>
<dbReference type="Proteomes" id="UP000234579">
    <property type="component" value="Unassembled WGS sequence"/>
</dbReference>
<proteinExistence type="predicted"/>
<keyword evidence="4" id="KW-0540">Nuclease</keyword>
<feature type="domain" description="Restriction endonuclease type IV Mrr" evidence="3">
    <location>
        <begin position="167"/>
        <end position="286"/>
    </location>
</feature>
<reference evidence="5" key="1">
    <citation type="submission" date="2017-12" db="EMBL/GenBank/DDBJ databases">
        <authorList>
            <person name="Christensen H."/>
        </authorList>
    </citation>
    <scope>NUCLEOTIDE SEQUENCE [LARGE SCALE GENOMIC DNA]</scope>
    <source>
        <strain evidence="5">268A</strain>
    </source>
</reference>
<keyword evidence="1" id="KW-0378">Hydrolase</keyword>
<dbReference type="GO" id="GO:0009307">
    <property type="term" value="P:DNA restriction-modification system"/>
    <property type="evidence" value="ECO:0007669"/>
    <property type="project" value="InterPro"/>
</dbReference>
<dbReference type="AlphaFoldDB" id="A0A2I2ACN8"/>
<dbReference type="SUPFAM" id="SSF52980">
    <property type="entry name" value="Restriction endonuclease-like"/>
    <property type="match status" value="1"/>
</dbReference>